<dbReference type="GO" id="GO:0016485">
    <property type="term" value="P:protein processing"/>
    <property type="evidence" value="ECO:0007669"/>
    <property type="project" value="TreeGrafter"/>
</dbReference>
<dbReference type="AlphaFoldDB" id="A0AAD1HBF7"/>
<organism evidence="5 6">
    <name type="scientific">Mycolicibacterium moriokaense</name>
    <dbReference type="NCBI Taxonomy" id="39691"/>
    <lineage>
        <taxon>Bacteria</taxon>
        <taxon>Bacillati</taxon>
        <taxon>Actinomycetota</taxon>
        <taxon>Actinomycetes</taxon>
        <taxon>Mycobacteriales</taxon>
        <taxon>Mycobacteriaceae</taxon>
        <taxon>Mycolicibacterium</taxon>
    </lineage>
</organism>
<evidence type="ECO:0000313" key="5">
    <source>
        <dbReference type="EMBL" id="BBX01554.1"/>
    </source>
</evidence>
<evidence type="ECO:0000313" key="6">
    <source>
        <dbReference type="Proteomes" id="UP000466681"/>
    </source>
</evidence>
<proteinExistence type="inferred from homology"/>
<accession>A0AAD1HBF7</accession>
<dbReference type="PANTHER" id="PTHR30302:SF1">
    <property type="entry name" value="HYDROGENASE 2 MATURATION PROTEASE"/>
    <property type="match status" value="1"/>
</dbReference>
<dbReference type="InterPro" id="IPR000671">
    <property type="entry name" value="Peptidase_A31"/>
</dbReference>
<evidence type="ECO:0000256" key="4">
    <source>
        <dbReference type="ARBA" id="ARBA00022801"/>
    </source>
</evidence>
<dbReference type="KEGG" id="mmor:MMOR_24900"/>
<keyword evidence="4" id="KW-0378">Hydrolase</keyword>
<dbReference type="GO" id="GO:0004190">
    <property type="term" value="F:aspartic-type endopeptidase activity"/>
    <property type="evidence" value="ECO:0007669"/>
    <property type="project" value="UniProtKB-KW"/>
</dbReference>
<dbReference type="InterPro" id="IPR023430">
    <property type="entry name" value="Pept_HybD-like_dom_sf"/>
</dbReference>
<dbReference type="PANTHER" id="PTHR30302">
    <property type="entry name" value="HYDROGENASE 1 MATURATION PROTEASE"/>
    <property type="match status" value="1"/>
</dbReference>
<evidence type="ECO:0000256" key="1">
    <source>
        <dbReference type="ARBA" id="ARBA00006814"/>
    </source>
</evidence>
<dbReference type="NCBIfam" id="TIGR00072">
    <property type="entry name" value="hydrog_prot"/>
    <property type="match status" value="1"/>
</dbReference>
<dbReference type="Pfam" id="PF01750">
    <property type="entry name" value="HycI"/>
    <property type="match status" value="1"/>
</dbReference>
<evidence type="ECO:0000256" key="2">
    <source>
        <dbReference type="ARBA" id="ARBA00022670"/>
    </source>
</evidence>
<dbReference type="RefSeq" id="WP_234810140.1">
    <property type="nucleotide sequence ID" value="NZ_AP022560.1"/>
</dbReference>
<keyword evidence="3" id="KW-0064">Aspartyl protease</keyword>
<evidence type="ECO:0000256" key="3">
    <source>
        <dbReference type="ARBA" id="ARBA00022750"/>
    </source>
</evidence>
<dbReference type="GO" id="GO:0008047">
    <property type="term" value="F:enzyme activator activity"/>
    <property type="evidence" value="ECO:0007669"/>
    <property type="project" value="InterPro"/>
</dbReference>
<dbReference type="Proteomes" id="UP000466681">
    <property type="component" value="Chromosome"/>
</dbReference>
<dbReference type="EMBL" id="AP022560">
    <property type="protein sequence ID" value="BBX01554.1"/>
    <property type="molecule type" value="Genomic_DNA"/>
</dbReference>
<protein>
    <submittedName>
        <fullName evidence="5">Peptidase M52</fullName>
    </submittedName>
</protein>
<sequence length="285" mass="30294">MIPTSTTSDETKQPGAIDPLIEPPGCAVMVVGCGNLLRGDDGVGPILVRHLWERGVPEGLRLVDGGTAGMDVAFQMRGAERVVIVDASATGAAPGTVYRVPGEELGELPPLEGLHTHSFRWDHALAFARWALADDCPTDITVFLIEAANVAMGADLSPAVSSAMETVIDVIERDFISALRPAEPNDPAALAVEFTEDGYLRLGAALCAAHFPAHVAVGAVRDDALWLLPLRGPRSGGLLLKQRTPAGDRALLIRELLDDNFPVGVRHASWDDAQAALRIPLEQQK</sequence>
<keyword evidence="2" id="KW-0645">Protease</keyword>
<dbReference type="Gene3D" id="3.40.50.1450">
    <property type="entry name" value="HybD-like"/>
    <property type="match status" value="1"/>
</dbReference>
<name>A0AAD1HBF7_9MYCO</name>
<keyword evidence="6" id="KW-1185">Reference proteome</keyword>
<comment type="similarity">
    <text evidence="1">Belongs to the peptidase A31 family.</text>
</comment>
<dbReference type="PRINTS" id="PR00446">
    <property type="entry name" value="HYDRGNUPTAKE"/>
</dbReference>
<dbReference type="SUPFAM" id="SSF53163">
    <property type="entry name" value="HybD-like"/>
    <property type="match status" value="1"/>
</dbReference>
<reference evidence="5 6" key="1">
    <citation type="journal article" date="2019" name="Emerg. Microbes Infect.">
        <title>Comprehensive subspecies identification of 175 nontuberculous mycobacteria species based on 7547 genomic profiles.</title>
        <authorList>
            <person name="Matsumoto Y."/>
            <person name="Kinjo T."/>
            <person name="Motooka D."/>
            <person name="Nabeya D."/>
            <person name="Jung N."/>
            <person name="Uechi K."/>
            <person name="Horii T."/>
            <person name="Iida T."/>
            <person name="Fujita J."/>
            <person name="Nakamura S."/>
        </authorList>
    </citation>
    <scope>NUCLEOTIDE SEQUENCE [LARGE SCALE GENOMIC DNA]</scope>
    <source>
        <strain evidence="5 6">JCM 6375</strain>
    </source>
</reference>
<gene>
    <name evidence="5" type="ORF">MMOR_24900</name>
</gene>